<evidence type="ECO:0000259" key="2">
    <source>
        <dbReference type="Pfam" id="PF24764"/>
    </source>
</evidence>
<name>A0A8H6M9E1_9AGAR</name>
<dbReference type="InterPro" id="IPR058913">
    <property type="entry name" value="Integrase_dom_put"/>
</dbReference>
<feature type="region of interest" description="Disordered" evidence="1">
    <location>
        <begin position="241"/>
        <end position="260"/>
    </location>
</feature>
<reference evidence="3 4" key="1">
    <citation type="submission" date="2020-07" db="EMBL/GenBank/DDBJ databases">
        <title>Comparative genomics of pyrophilous fungi reveals a link between fire events and developmental genes.</title>
        <authorList>
            <consortium name="DOE Joint Genome Institute"/>
            <person name="Steindorff A.S."/>
            <person name="Carver A."/>
            <person name="Calhoun S."/>
            <person name="Stillman K."/>
            <person name="Liu H."/>
            <person name="Lipzen A."/>
            <person name="Pangilinan J."/>
            <person name="Labutti K."/>
            <person name="Bruns T.D."/>
            <person name="Grigoriev I.V."/>
        </authorList>
    </citation>
    <scope>NUCLEOTIDE SEQUENCE [LARGE SCALE GENOMIC DNA]</scope>
    <source>
        <strain evidence="3 4">CBS 144469</strain>
    </source>
</reference>
<dbReference type="OrthoDB" id="2686689at2759"/>
<feature type="region of interest" description="Disordered" evidence="1">
    <location>
        <begin position="157"/>
        <end position="192"/>
    </location>
</feature>
<evidence type="ECO:0000256" key="1">
    <source>
        <dbReference type="SAM" id="MobiDB-lite"/>
    </source>
</evidence>
<dbReference type="EMBL" id="JACGCI010000014">
    <property type="protein sequence ID" value="KAF6759845.1"/>
    <property type="molecule type" value="Genomic_DNA"/>
</dbReference>
<dbReference type="PANTHER" id="PTHR46791">
    <property type="entry name" value="EXPRESSED PROTEIN"/>
    <property type="match status" value="1"/>
</dbReference>
<dbReference type="AlphaFoldDB" id="A0A8H6M9E1"/>
<sequence length="260" mass="29340">MTAASTLLKVLDAADRCTKEANFFISSIPNVDRNIAERLVPQLQAIQDILATTTDFSRLWRDVRKDSLEHFRQIFFQLEELDLLNTESRIHLSCLYLVFHPRIQQSLDETRTSWNNHGIRTARNKTPVAIYELSREHAINSGYWHDDAGDCLEEVDEEYGHDPEGGAPPVTEVRDDPVAPRSDDFAGVEEEKDAGIFVTGDEDIEEAREVLKDMNLASDDGAYGIDRYCEAVVYLTEYYAAMSSSDDSSDSESSTSTDDE</sequence>
<dbReference type="PANTHER" id="PTHR46791:SF5">
    <property type="entry name" value="CLR5 DOMAIN-CONTAINING PROTEIN-RELATED"/>
    <property type="match status" value="1"/>
</dbReference>
<comment type="caution">
    <text evidence="3">The sequence shown here is derived from an EMBL/GenBank/DDBJ whole genome shotgun (WGS) entry which is preliminary data.</text>
</comment>
<proteinExistence type="predicted"/>
<dbReference type="Pfam" id="PF24764">
    <property type="entry name" value="rva_4"/>
    <property type="match status" value="1"/>
</dbReference>
<keyword evidence="4" id="KW-1185">Reference proteome</keyword>
<feature type="compositionally biased region" description="Basic and acidic residues" evidence="1">
    <location>
        <begin position="172"/>
        <end position="184"/>
    </location>
</feature>
<feature type="compositionally biased region" description="Low complexity" evidence="1">
    <location>
        <begin position="243"/>
        <end position="260"/>
    </location>
</feature>
<feature type="domain" description="Integrase core" evidence="2">
    <location>
        <begin position="56"/>
        <end position="132"/>
    </location>
</feature>
<protein>
    <recommendedName>
        <fullName evidence="2">Integrase core domain-containing protein</fullName>
    </recommendedName>
</protein>
<evidence type="ECO:0000313" key="4">
    <source>
        <dbReference type="Proteomes" id="UP000521943"/>
    </source>
</evidence>
<evidence type="ECO:0000313" key="3">
    <source>
        <dbReference type="EMBL" id="KAF6759845.1"/>
    </source>
</evidence>
<dbReference type="Proteomes" id="UP000521943">
    <property type="component" value="Unassembled WGS sequence"/>
</dbReference>
<gene>
    <name evidence="3" type="ORF">DFP72DRAFT_805956</name>
</gene>
<organism evidence="3 4">
    <name type="scientific">Ephemerocybe angulata</name>
    <dbReference type="NCBI Taxonomy" id="980116"/>
    <lineage>
        <taxon>Eukaryota</taxon>
        <taxon>Fungi</taxon>
        <taxon>Dikarya</taxon>
        <taxon>Basidiomycota</taxon>
        <taxon>Agaricomycotina</taxon>
        <taxon>Agaricomycetes</taxon>
        <taxon>Agaricomycetidae</taxon>
        <taxon>Agaricales</taxon>
        <taxon>Agaricineae</taxon>
        <taxon>Psathyrellaceae</taxon>
        <taxon>Ephemerocybe</taxon>
    </lineage>
</organism>
<accession>A0A8H6M9E1</accession>